<name>A0ABU8EYT6_9GAMM</name>
<dbReference type="PROSITE" id="PS51257">
    <property type="entry name" value="PROKAR_LIPOPROTEIN"/>
    <property type="match status" value="1"/>
</dbReference>
<dbReference type="Proteomes" id="UP001382455">
    <property type="component" value="Unassembled WGS sequence"/>
</dbReference>
<dbReference type="EMBL" id="JBAWKS010000002">
    <property type="protein sequence ID" value="MEI4552081.1"/>
    <property type="molecule type" value="Genomic_DNA"/>
</dbReference>
<dbReference type="RefSeq" id="WP_336436930.1">
    <property type="nucleotide sequence ID" value="NZ_JBAWKS010000002.1"/>
</dbReference>
<dbReference type="Pfam" id="PF07233">
    <property type="entry name" value="DUF1425"/>
    <property type="match status" value="1"/>
</dbReference>
<proteinExistence type="predicted"/>
<keyword evidence="2" id="KW-1185">Reference proteome</keyword>
<dbReference type="InterPro" id="IPR010824">
    <property type="entry name" value="DUF1425"/>
</dbReference>
<evidence type="ECO:0000313" key="1">
    <source>
        <dbReference type="EMBL" id="MEI4552081.1"/>
    </source>
</evidence>
<reference evidence="1 2" key="1">
    <citation type="submission" date="2023-12" db="EMBL/GenBank/DDBJ databases">
        <title>Friends and Foes: Symbiotic and Algicidal bacterial influence on Karenia brevis blooms.</title>
        <authorList>
            <person name="Fei C."/>
            <person name="Mohamed A.R."/>
            <person name="Booker A."/>
            <person name="Arshad M."/>
            <person name="Klass S."/>
            <person name="Ahn S."/>
            <person name="Gilbert P.M."/>
            <person name="Heil C.A."/>
            <person name="Martinez J.M."/>
            <person name="Amin S.A."/>
        </authorList>
    </citation>
    <scope>NUCLEOTIDE SEQUENCE [LARGE SCALE GENOMIC DNA]</scope>
    <source>
        <strain evidence="1 2">CE15</strain>
    </source>
</reference>
<organism evidence="1 2">
    <name type="scientific">Pseudoalteromonas spongiae</name>
    <dbReference type="NCBI Taxonomy" id="298657"/>
    <lineage>
        <taxon>Bacteria</taxon>
        <taxon>Pseudomonadati</taxon>
        <taxon>Pseudomonadota</taxon>
        <taxon>Gammaproteobacteria</taxon>
        <taxon>Alteromonadales</taxon>
        <taxon>Pseudoalteromonadaceae</taxon>
        <taxon>Pseudoalteromonas</taxon>
    </lineage>
</organism>
<gene>
    <name evidence="1" type="ORF">WAE96_20555</name>
</gene>
<accession>A0ABU8EYT6</accession>
<sequence length="142" mass="16100">MKNIIGILIFFALLQGCAGKPVTSGTGTEQITANDNWQAHLKVDNPTLAKRLVISNVLTRTTNGLLDVNLELTSSYKKTQNLQYHFNWFDKEGFVIEQGKEPWKSLPLHGHQVVNLGAIAPTKDVVKFRLYVREINETIYRF</sequence>
<evidence type="ECO:0000313" key="2">
    <source>
        <dbReference type="Proteomes" id="UP001382455"/>
    </source>
</evidence>
<dbReference type="InterPro" id="IPR038483">
    <property type="entry name" value="YcfL-like_sf"/>
</dbReference>
<dbReference type="Gene3D" id="2.60.40.3230">
    <property type="match status" value="1"/>
</dbReference>
<dbReference type="CDD" id="cd09030">
    <property type="entry name" value="DUF1425"/>
    <property type="match status" value="1"/>
</dbReference>
<comment type="caution">
    <text evidence="1">The sequence shown here is derived from an EMBL/GenBank/DDBJ whole genome shotgun (WGS) entry which is preliminary data.</text>
</comment>
<protein>
    <submittedName>
        <fullName evidence="1">YcfL family protein</fullName>
    </submittedName>
</protein>